<dbReference type="InterPro" id="IPR002656">
    <property type="entry name" value="Acyl_transf_3_dom"/>
</dbReference>
<feature type="transmembrane region" description="Helical" evidence="1">
    <location>
        <begin position="108"/>
        <end position="129"/>
    </location>
</feature>
<feature type="transmembrane region" description="Helical" evidence="1">
    <location>
        <begin position="233"/>
        <end position="252"/>
    </location>
</feature>
<reference evidence="5" key="1">
    <citation type="submission" date="2016-10" db="EMBL/GenBank/DDBJ databases">
        <authorList>
            <person name="Varghese N."/>
            <person name="Submissions S."/>
        </authorList>
    </citation>
    <scope>NUCLEOTIDE SEQUENCE [LARGE SCALE GENOMIC DNA]</scope>
    <source>
        <strain evidence="5">KCTC 32247</strain>
    </source>
</reference>
<feature type="transmembrane region" description="Helical" evidence="1">
    <location>
        <begin position="80"/>
        <end position="102"/>
    </location>
</feature>
<sequence length="855" mass="93870">MARQGHDLKSHYRPDIDGLRAIAVLAVVFFHIDPDFLPGGFVGVDIFFVISGFLITGNIIKDMRSPGGFSWGEFYRRRILRILPVMFVVVLTVLVVGQFVLLPADNLQLAYSAGASVLSAANIYFTYFLDTSYFADDSRLQPLLHLWSLGVEEQFYLFWPLLLVSLVGRMSTIRLLLLALLLGLASFVLAEALLKRAPMFAYYMLPTRAGELLIGAMLAIWLSGNRRVLTPPVATLVGLTGIGLIAASLAWLEEGMGFPGANALPSTLGAALFILAGSGGSNKIGQLVSLRPLVLVGLVSYSLYLWHWPVLAFYRYAFGAVDALDGGLLLVLMLALSVFSYRYVEKPCRQLRWSFDRTVIGFFGAGSLVVLLVCSGLFITNGYGVYFANDDYRRALTSLEPALPAYRYPYVCQRWEVKAQDLNSDACVLNSVGEPDVLLWGDSNAAHYVGVLGMIARHAGFAFRNVAHSSCPPVFSGADKALKVLRPDRVEPCLRSIEMVRKHIGRYSTVIIGGAWSTYFKANPDFGLAVEQTIDALLAQGKRVIILGQVPGFLALDRKCDQKAIKLTMMSCQSAGYEADRGQSEPNRFLAALADARPSVYYFDVRSVLCRDGRCSAYLNKEPLYFDKTHLSMDGSWATGRALLEQGDLPSFFSDLGGGVSKAANGAVLSSSLSRNLGRFSAPGVLWYPLLGDGREKVWNASVSRSIEEGGVVRITDGRADNYDVMRYRLRGRELGKVVNGSNGLMVRVQFVGCRRGNPLLRVWTKGAELRTHDVLLHCEPGQLQAKDNMQQQNVSVTFEGDNQMLYAYLPLDRGVTEVEVGLYPAVADGTGKYSKEFTGSLRVRSVDVAGTHGR</sequence>
<keyword evidence="4" id="KW-0378">Hydrolase</keyword>
<evidence type="ECO:0000313" key="5">
    <source>
        <dbReference type="Proteomes" id="UP000243359"/>
    </source>
</evidence>
<feature type="transmembrane region" description="Helical" evidence="1">
    <location>
        <begin position="175"/>
        <end position="194"/>
    </location>
</feature>
<keyword evidence="1" id="KW-1133">Transmembrane helix</keyword>
<dbReference type="EMBL" id="LT629751">
    <property type="protein sequence ID" value="SDS87925.1"/>
    <property type="molecule type" value="Genomic_DNA"/>
</dbReference>
<feature type="transmembrane region" description="Helical" evidence="1">
    <location>
        <begin position="258"/>
        <end position="276"/>
    </location>
</feature>
<keyword evidence="1" id="KW-0812">Transmembrane</keyword>
<gene>
    <name evidence="4" type="ORF">SAMN05216221_2867</name>
</gene>
<dbReference type="GO" id="GO:0016747">
    <property type="term" value="F:acyltransferase activity, transferring groups other than amino-acyl groups"/>
    <property type="evidence" value="ECO:0007669"/>
    <property type="project" value="InterPro"/>
</dbReference>
<name>A0A1H1VTE3_9PSED</name>
<evidence type="ECO:0000313" key="4">
    <source>
        <dbReference type="EMBL" id="SDS87925.1"/>
    </source>
</evidence>
<dbReference type="AlphaFoldDB" id="A0A1H1VTE3"/>
<keyword evidence="4" id="KW-0012">Acyltransferase</keyword>
<dbReference type="GO" id="GO:0016787">
    <property type="term" value="F:hydrolase activity"/>
    <property type="evidence" value="ECO:0007669"/>
    <property type="project" value="UniProtKB-KW"/>
</dbReference>
<dbReference type="OrthoDB" id="9767863at2"/>
<feature type="transmembrane region" description="Helical" evidence="1">
    <location>
        <begin position="38"/>
        <end position="60"/>
    </location>
</feature>
<dbReference type="Proteomes" id="UP000243359">
    <property type="component" value="Chromosome I"/>
</dbReference>
<dbReference type="Pfam" id="PF19040">
    <property type="entry name" value="SGNH"/>
    <property type="match status" value="1"/>
</dbReference>
<dbReference type="GO" id="GO:0016020">
    <property type="term" value="C:membrane"/>
    <property type="evidence" value="ECO:0007669"/>
    <property type="project" value="TreeGrafter"/>
</dbReference>
<keyword evidence="1" id="KW-0472">Membrane</keyword>
<dbReference type="GO" id="GO:0009103">
    <property type="term" value="P:lipopolysaccharide biosynthetic process"/>
    <property type="evidence" value="ECO:0007669"/>
    <property type="project" value="TreeGrafter"/>
</dbReference>
<feature type="domain" description="SGNH" evidence="3">
    <location>
        <begin position="422"/>
        <end position="643"/>
    </location>
</feature>
<protein>
    <submittedName>
        <fullName evidence="4">Peptidoglycan/LPS O-acetylase OafA/YrhL, contains acyltransferase and SGNH-hydrolase domains</fullName>
    </submittedName>
</protein>
<proteinExistence type="predicted"/>
<dbReference type="STRING" id="1392877.SAMN05216221_2867"/>
<dbReference type="RefSeq" id="WP_090349566.1">
    <property type="nucleotide sequence ID" value="NZ_LT629751.1"/>
</dbReference>
<evidence type="ECO:0000259" key="3">
    <source>
        <dbReference type="Pfam" id="PF19040"/>
    </source>
</evidence>
<feature type="transmembrane region" description="Helical" evidence="1">
    <location>
        <begin position="288"/>
        <end position="307"/>
    </location>
</feature>
<evidence type="ECO:0000259" key="2">
    <source>
        <dbReference type="Pfam" id="PF01757"/>
    </source>
</evidence>
<dbReference type="InterPro" id="IPR043968">
    <property type="entry name" value="SGNH"/>
</dbReference>
<feature type="domain" description="Acyltransferase 3" evidence="2">
    <location>
        <begin position="15"/>
        <end position="341"/>
    </location>
</feature>
<dbReference type="InterPro" id="IPR050879">
    <property type="entry name" value="Acyltransferase_3"/>
</dbReference>
<organism evidence="4 5">
    <name type="scientific">Pseudomonas oryzae</name>
    <dbReference type="NCBI Taxonomy" id="1392877"/>
    <lineage>
        <taxon>Bacteria</taxon>
        <taxon>Pseudomonadati</taxon>
        <taxon>Pseudomonadota</taxon>
        <taxon>Gammaproteobacteria</taxon>
        <taxon>Pseudomonadales</taxon>
        <taxon>Pseudomonadaceae</taxon>
        <taxon>Pseudomonas</taxon>
    </lineage>
</organism>
<dbReference type="PANTHER" id="PTHR23028">
    <property type="entry name" value="ACETYLTRANSFERASE"/>
    <property type="match status" value="1"/>
</dbReference>
<dbReference type="Pfam" id="PF01757">
    <property type="entry name" value="Acyl_transf_3"/>
    <property type="match status" value="1"/>
</dbReference>
<evidence type="ECO:0000256" key="1">
    <source>
        <dbReference type="SAM" id="Phobius"/>
    </source>
</evidence>
<dbReference type="PANTHER" id="PTHR23028:SF53">
    <property type="entry name" value="ACYL_TRANSF_3 DOMAIN-CONTAINING PROTEIN"/>
    <property type="match status" value="1"/>
</dbReference>
<feature type="transmembrane region" description="Helical" evidence="1">
    <location>
        <begin position="200"/>
        <end position="221"/>
    </location>
</feature>
<accession>A0A1H1VTE3</accession>
<keyword evidence="4" id="KW-0808">Transferase</keyword>
<feature type="transmembrane region" description="Helical" evidence="1">
    <location>
        <begin position="359"/>
        <end position="379"/>
    </location>
</feature>
<feature type="transmembrane region" description="Helical" evidence="1">
    <location>
        <begin position="313"/>
        <end position="339"/>
    </location>
</feature>
<keyword evidence="5" id="KW-1185">Reference proteome</keyword>